<name>A0A162P830_9CRUS</name>
<sequence length="41" mass="4715">MMIYSELATHGFNPTRPVQLCQLHGNRKLAPNESNSIVYHF</sequence>
<gene>
    <name evidence="1" type="ORF">APZ42_015180</name>
</gene>
<comment type="caution">
    <text evidence="1">The sequence shown here is derived from an EMBL/GenBank/DDBJ whole genome shotgun (WGS) entry which is preliminary data.</text>
</comment>
<keyword evidence="2" id="KW-1185">Reference proteome</keyword>
<accession>A0A162P830</accession>
<protein>
    <submittedName>
        <fullName evidence="1">Uncharacterized protein</fullName>
    </submittedName>
</protein>
<evidence type="ECO:0000313" key="2">
    <source>
        <dbReference type="Proteomes" id="UP000076858"/>
    </source>
</evidence>
<proteinExistence type="predicted"/>
<dbReference type="EMBL" id="LRGB01000512">
    <property type="protein sequence ID" value="KZS18610.1"/>
    <property type="molecule type" value="Genomic_DNA"/>
</dbReference>
<dbReference type="AlphaFoldDB" id="A0A162P830"/>
<organism evidence="1 2">
    <name type="scientific">Daphnia magna</name>
    <dbReference type="NCBI Taxonomy" id="35525"/>
    <lineage>
        <taxon>Eukaryota</taxon>
        <taxon>Metazoa</taxon>
        <taxon>Ecdysozoa</taxon>
        <taxon>Arthropoda</taxon>
        <taxon>Crustacea</taxon>
        <taxon>Branchiopoda</taxon>
        <taxon>Diplostraca</taxon>
        <taxon>Cladocera</taxon>
        <taxon>Anomopoda</taxon>
        <taxon>Daphniidae</taxon>
        <taxon>Daphnia</taxon>
    </lineage>
</organism>
<reference evidence="1 2" key="1">
    <citation type="submission" date="2016-03" db="EMBL/GenBank/DDBJ databases">
        <title>EvidentialGene: Evidence-directed Construction of Genes on Genomes.</title>
        <authorList>
            <person name="Gilbert D.G."/>
            <person name="Choi J.-H."/>
            <person name="Mockaitis K."/>
            <person name="Colbourne J."/>
            <person name="Pfrender M."/>
        </authorList>
    </citation>
    <scope>NUCLEOTIDE SEQUENCE [LARGE SCALE GENOMIC DNA]</scope>
    <source>
        <strain evidence="1 2">Xinb3</strain>
        <tissue evidence="1">Complete organism</tissue>
    </source>
</reference>
<evidence type="ECO:0000313" key="1">
    <source>
        <dbReference type="EMBL" id="KZS18610.1"/>
    </source>
</evidence>
<dbReference type="Proteomes" id="UP000076858">
    <property type="component" value="Unassembled WGS sequence"/>
</dbReference>